<gene>
    <name evidence="3" type="ORF">C7446_0898</name>
</gene>
<dbReference type="Proteomes" id="UP000281975">
    <property type="component" value="Unassembled WGS sequence"/>
</dbReference>
<comment type="similarity">
    <text evidence="1">Belongs to the inositol monophosphatase superfamily.</text>
</comment>
<dbReference type="SUPFAM" id="SSF56655">
    <property type="entry name" value="Carbohydrate phosphatase"/>
    <property type="match status" value="1"/>
</dbReference>
<dbReference type="EMBL" id="RBIN01000002">
    <property type="protein sequence ID" value="RKR06898.1"/>
    <property type="molecule type" value="Genomic_DNA"/>
</dbReference>
<dbReference type="Gene3D" id="3.30.540.10">
    <property type="entry name" value="Fructose-1,6-Bisphosphatase, subunit A, domain 1"/>
    <property type="match status" value="1"/>
</dbReference>
<dbReference type="Pfam" id="PF00459">
    <property type="entry name" value="Inositol_P"/>
    <property type="match status" value="1"/>
</dbReference>
<feature type="binding site" evidence="2">
    <location>
        <position position="216"/>
    </location>
    <ligand>
        <name>Mg(2+)</name>
        <dbReference type="ChEBI" id="CHEBI:18420"/>
        <label>1</label>
        <note>catalytic</note>
    </ligand>
</feature>
<reference evidence="3 4" key="1">
    <citation type="submission" date="2018-10" db="EMBL/GenBank/DDBJ databases">
        <title>Genomic Encyclopedia of Type Strains, Phase IV (KMG-IV): sequencing the most valuable type-strain genomes for metagenomic binning, comparative biology and taxonomic classification.</title>
        <authorList>
            <person name="Goeker M."/>
        </authorList>
    </citation>
    <scope>NUCLEOTIDE SEQUENCE [LARGE SCALE GENOMIC DNA]</scope>
    <source>
        <strain evidence="3 4">DSM 23229</strain>
    </source>
</reference>
<dbReference type="PRINTS" id="PR00377">
    <property type="entry name" value="IMPHPHTASES"/>
</dbReference>
<dbReference type="GO" id="GO:0046872">
    <property type="term" value="F:metal ion binding"/>
    <property type="evidence" value="ECO:0007669"/>
    <property type="project" value="UniProtKB-KW"/>
</dbReference>
<comment type="caution">
    <text evidence="3">The sequence shown here is derived from an EMBL/GenBank/DDBJ whole genome shotgun (WGS) entry which is preliminary data.</text>
</comment>
<keyword evidence="2" id="KW-0460">Magnesium</keyword>
<evidence type="ECO:0000313" key="4">
    <source>
        <dbReference type="Proteomes" id="UP000281975"/>
    </source>
</evidence>
<proteinExistence type="inferred from homology"/>
<dbReference type="AlphaFoldDB" id="A0A420WZV5"/>
<organism evidence="3 4">
    <name type="scientific">Kushneria sinocarnis</name>
    <dbReference type="NCBI Taxonomy" id="595502"/>
    <lineage>
        <taxon>Bacteria</taxon>
        <taxon>Pseudomonadati</taxon>
        <taxon>Pseudomonadota</taxon>
        <taxon>Gammaproteobacteria</taxon>
        <taxon>Oceanospirillales</taxon>
        <taxon>Halomonadaceae</taxon>
        <taxon>Kushneria</taxon>
    </lineage>
</organism>
<dbReference type="GO" id="GO:0007165">
    <property type="term" value="P:signal transduction"/>
    <property type="evidence" value="ECO:0007669"/>
    <property type="project" value="TreeGrafter"/>
</dbReference>
<dbReference type="PANTHER" id="PTHR20854:SF4">
    <property type="entry name" value="INOSITOL-1-MONOPHOSPHATASE-RELATED"/>
    <property type="match status" value="1"/>
</dbReference>
<keyword evidence="2" id="KW-0479">Metal-binding</keyword>
<evidence type="ECO:0000313" key="3">
    <source>
        <dbReference type="EMBL" id="RKR06898.1"/>
    </source>
</evidence>
<dbReference type="GO" id="GO:0008934">
    <property type="term" value="F:inositol monophosphate 1-phosphatase activity"/>
    <property type="evidence" value="ECO:0007669"/>
    <property type="project" value="TreeGrafter"/>
</dbReference>
<protein>
    <submittedName>
        <fullName evidence="3">Myo-inositol-1(Or 4)-monophosphatase</fullName>
    </submittedName>
</protein>
<dbReference type="InterPro" id="IPR000760">
    <property type="entry name" value="Inositol_monophosphatase-like"/>
</dbReference>
<dbReference type="GO" id="GO:0006020">
    <property type="term" value="P:inositol metabolic process"/>
    <property type="evidence" value="ECO:0007669"/>
    <property type="project" value="TreeGrafter"/>
</dbReference>
<dbReference type="Gene3D" id="3.40.190.80">
    <property type="match status" value="1"/>
</dbReference>
<accession>A0A420WZV5</accession>
<evidence type="ECO:0000256" key="1">
    <source>
        <dbReference type="ARBA" id="ARBA00009759"/>
    </source>
</evidence>
<name>A0A420WZV5_9GAMM</name>
<comment type="cofactor">
    <cofactor evidence="2">
        <name>Mg(2+)</name>
        <dbReference type="ChEBI" id="CHEBI:18420"/>
    </cofactor>
</comment>
<dbReference type="PANTHER" id="PTHR20854">
    <property type="entry name" value="INOSITOL MONOPHOSPHATASE"/>
    <property type="match status" value="1"/>
</dbReference>
<sequence>MMQPMVQFALRALRGAQEQFVRIRERLEIAREDNTLDELLADAGGRAESLIASHFARGYPQHGLSGRYIPRRESSGESRGWEWQIELFHGYPNLAIGAPGCAISLVCLHNGRPECAVVISPFTDEEFVASRGRGVQMNGHRLRVTRRTAVDGARLAMGLPESWMQARHIDRWQSLSTRLGPRMGLLRTSGCPLLDLLELASGRVDAALVLGIDEQDLHIANLMLKEAGALMGSPEGHPQVAPEGVLMAAAPRLYKQLVQLVGTAA</sequence>
<evidence type="ECO:0000256" key="2">
    <source>
        <dbReference type="PIRSR" id="PIRSR600760-2"/>
    </source>
</evidence>
<keyword evidence="4" id="KW-1185">Reference proteome</keyword>